<dbReference type="Proteomes" id="UP000295793">
    <property type="component" value="Unassembled WGS sequence"/>
</dbReference>
<dbReference type="GO" id="GO:0008146">
    <property type="term" value="F:sulfotransferase activity"/>
    <property type="evidence" value="ECO:0007669"/>
    <property type="project" value="InterPro"/>
</dbReference>
<organism evidence="8 9">
    <name type="scientific">Reinekea marinisedimentorum</name>
    <dbReference type="NCBI Taxonomy" id="230495"/>
    <lineage>
        <taxon>Bacteria</taxon>
        <taxon>Pseudomonadati</taxon>
        <taxon>Pseudomonadota</taxon>
        <taxon>Gammaproteobacteria</taxon>
        <taxon>Oceanospirillales</taxon>
        <taxon>Saccharospirillaceae</taxon>
        <taxon>Reinekea</taxon>
    </lineage>
</organism>
<sequence>MQSHIRNLYNKFVPYEYRYQFYKFRHQEEISQLLNQVNIHEKGTFSLTGFKKTKTIFIHITKTAGTSVATSLYGMLPYHYTGVQYRVIFGKADFNNYYKFAFVRNPWSRLFSAYTYLKTGGWDESDRKWADKNFANVRNFDDFVYNWLNEETLKTHIHFKPQYEFLLDHKDRLLIDDIGYFENIQQDYLKFSSKVPGSSPLGHKNPTQRSSQTYQEIYSDRAKEKVAKLYAKDIELLGYSFDCVTRKKVENGRLINE</sequence>
<gene>
    <name evidence="8" type="ORF">BCF53_1094</name>
</gene>
<evidence type="ECO:0000256" key="5">
    <source>
        <dbReference type="ARBA" id="ARBA00023034"/>
    </source>
</evidence>
<evidence type="ECO:0000256" key="1">
    <source>
        <dbReference type="ARBA" id="ARBA00004323"/>
    </source>
</evidence>
<comment type="caution">
    <text evidence="8">The sequence shown here is derived from an EMBL/GenBank/DDBJ whole genome shotgun (WGS) entry which is preliminary data.</text>
</comment>
<dbReference type="SUPFAM" id="SSF52540">
    <property type="entry name" value="P-loop containing nucleoside triphosphate hydrolases"/>
    <property type="match status" value="1"/>
</dbReference>
<keyword evidence="5" id="KW-0333">Golgi apparatus</keyword>
<dbReference type="InterPro" id="IPR018011">
    <property type="entry name" value="Carb_sulfotrans_8-10"/>
</dbReference>
<dbReference type="InterPro" id="IPR005331">
    <property type="entry name" value="Sulfotransferase"/>
</dbReference>
<dbReference type="AlphaFoldDB" id="A0A4R3I3A6"/>
<proteinExistence type="predicted"/>
<dbReference type="Gene3D" id="3.40.50.300">
    <property type="entry name" value="P-loop containing nucleotide triphosphate hydrolases"/>
    <property type="match status" value="1"/>
</dbReference>
<dbReference type="EMBL" id="SLZR01000009">
    <property type="protein sequence ID" value="TCS40295.1"/>
    <property type="molecule type" value="Genomic_DNA"/>
</dbReference>
<dbReference type="RefSeq" id="WP_132701810.1">
    <property type="nucleotide sequence ID" value="NZ_SLZR01000009.1"/>
</dbReference>
<evidence type="ECO:0000256" key="4">
    <source>
        <dbReference type="ARBA" id="ARBA00022989"/>
    </source>
</evidence>
<dbReference type="InterPro" id="IPR027417">
    <property type="entry name" value="P-loop_NTPase"/>
</dbReference>
<keyword evidence="3" id="KW-0812">Transmembrane</keyword>
<keyword evidence="4" id="KW-1133">Transmembrane helix</keyword>
<evidence type="ECO:0000256" key="2">
    <source>
        <dbReference type="ARBA" id="ARBA00022679"/>
    </source>
</evidence>
<dbReference type="PANTHER" id="PTHR12137:SF54">
    <property type="entry name" value="CARBOHYDRATE SULFOTRANSFERASE"/>
    <property type="match status" value="1"/>
</dbReference>
<dbReference type="Pfam" id="PF03567">
    <property type="entry name" value="Sulfotransfer_2"/>
    <property type="match status" value="1"/>
</dbReference>
<keyword evidence="6" id="KW-0472">Membrane</keyword>
<keyword evidence="2 8" id="KW-0808">Transferase</keyword>
<dbReference type="GO" id="GO:0016020">
    <property type="term" value="C:membrane"/>
    <property type="evidence" value="ECO:0007669"/>
    <property type="project" value="InterPro"/>
</dbReference>
<dbReference type="OrthoDB" id="288532at2"/>
<dbReference type="GO" id="GO:0016051">
    <property type="term" value="P:carbohydrate biosynthetic process"/>
    <property type="evidence" value="ECO:0007669"/>
    <property type="project" value="InterPro"/>
</dbReference>
<dbReference type="PANTHER" id="PTHR12137">
    <property type="entry name" value="CARBOHYDRATE SULFOTRANSFERASE"/>
    <property type="match status" value="1"/>
</dbReference>
<evidence type="ECO:0000256" key="3">
    <source>
        <dbReference type="ARBA" id="ARBA00022692"/>
    </source>
</evidence>
<protein>
    <submittedName>
        <fullName evidence="8">Sulfotransferase family protein</fullName>
    </submittedName>
</protein>
<evidence type="ECO:0000313" key="8">
    <source>
        <dbReference type="EMBL" id="TCS40295.1"/>
    </source>
</evidence>
<evidence type="ECO:0000256" key="7">
    <source>
        <dbReference type="ARBA" id="ARBA00023180"/>
    </source>
</evidence>
<reference evidence="8 9" key="1">
    <citation type="submission" date="2019-03" db="EMBL/GenBank/DDBJ databases">
        <title>Genomic Encyclopedia of Archaeal and Bacterial Type Strains, Phase II (KMG-II): from individual species to whole genera.</title>
        <authorList>
            <person name="Goeker M."/>
        </authorList>
    </citation>
    <scope>NUCLEOTIDE SEQUENCE [LARGE SCALE GENOMIC DNA]</scope>
    <source>
        <strain evidence="8 9">DSM 15388</strain>
    </source>
</reference>
<keyword evidence="9" id="KW-1185">Reference proteome</keyword>
<evidence type="ECO:0000256" key="6">
    <source>
        <dbReference type="ARBA" id="ARBA00023136"/>
    </source>
</evidence>
<accession>A0A4R3I3A6</accession>
<keyword evidence="7" id="KW-0325">Glycoprotein</keyword>
<evidence type="ECO:0000313" key="9">
    <source>
        <dbReference type="Proteomes" id="UP000295793"/>
    </source>
</evidence>
<comment type="subcellular location">
    <subcellularLocation>
        <location evidence="1">Golgi apparatus membrane</location>
        <topology evidence="1">Single-pass type II membrane protein</topology>
    </subcellularLocation>
</comment>
<name>A0A4R3I3A6_9GAMM</name>